<reference evidence="1 2" key="1">
    <citation type="submission" date="2019-04" db="EMBL/GenBank/DDBJ databases">
        <title>Niastella caeni sp. nov., isolated from activated sludge.</title>
        <authorList>
            <person name="Sheng M."/>
        </authorList>
    </citation>
    <scope>NUCLEOTIDE SEQUENCE [LARGE SCALE GENOMIC DNA]</scope>
    <source>
        <strain evidence="1 2">HX-2-15</strain>
    </source>
</reference>
<gene>
    <name evidence="1" type="ORF">FAM09_01215</name>
</gene>
<accession>A0A4S8HYB7</accession>
<dbReference type="RefSeq" id="WP_136575255.1">
    <property type="nucleotide sequence ID" value="NZ_STFF01000001.1"/>
</dbReference>
<evidence type="ECO:0000313" key="1">
    <source>
        <dbReference type="EMBL" id="THU40763.1"/>
    </source>
</evidence>
<sequence length="116" mass="12613">MTASRTYKQYVAAILLALYAFIVTPVQLWHCHNATTTQSTGNSSDKKLDTVSATVGFNTDSNCPICTYKFSTCNDDAVVPVVSPLPVTIVKNGYYYLPVILIRSFSLSNKGPPSIS</sequence>
<dbReference type="EMBL" id="STFF01000001">
    <property type="protein sequence ID" value="THU40763.1"/>
    <property type="molecule type" value="Genomic_DNA"/>
</dbReference>
<keyword evidence="2" id="KW-1185">Reference proteome</keyword>
<proteinExistence type="predicted"/>
<organism evidence="1 2">
    <name type="scientific">Niastella caeni</name>
    <dbReference type="NCBI Taxonomy" id="2569763"/>
    <lineage>
        <taxon>Bacteria</taxon>
        <taxon>Pseudomonadati</taxon>
        <taxon>Bacteroidota</taxon>
        <taxon>Chitinophagia</taxon>
        <taxon>Chitinophagales</taxon>
        <taxon>Chitinophagaceae</taxon>
        <taxon>Niastella</taxon>
    </lineage>
</organism>
<protein>
    <submittedName>
        <fullName evidence="1">Uncharacterized protein</fullName>
    </submittedName>
</protein>
<comment type="caution">
    <text evidence="1">The sequence shown here is derived from an EMBL/GenBank/DDBJ whole genome shotgun (WGS) entry which is preliminary data.</text>
</comment>
<evidence type="ECO:0000313" key="2">
    <source>
        <dbReference type="Proteomes" id="UP000306918"/>
    </source>
</evidence>
<dbReference type="AlphaFoldDB" id="A0A4S8HYB7"/>
<dbReference type="OrthoDB" id="684657at2"/>
<name>A0A4S8HYB7_9BACT</name>
<dbReference type="Proteomes" id="UP000306918">
    <property type="component" value="Unassembled WGS sequence"/>
</dbReference>